<dbReference type="InterPro" id="IPR000524">
    <property type="entry name" value="Tscrpt_reg_HTH_GntR"/>
</dbReference>
<dbReference type="PANTHER" id="PTHR46577:SF1">
    <property type="entry name" value="HTH-TYPE TRANSCRIPTIONAL REGULATORY PROTEIN GABR"/>
    <property type="match status" value="1"/>
</dbReference>
<dbReference type="GO" id="GO:0030170">
    <property type="term" value="F:pyridoxal phosphate binding"/>
    <property type="evidence" value="ECO:0007669"/>
    <property type="project" value="InterPro"/>
</dbReference>
<evidence type="ECO:0000256" key="2">
    <source>
        <dbReference type="ARBA" id="ARBA00022898"/>
    </source>
</evidence>
<dbReference type="CDD" id="cd07377">
    <property type="entry name" value="WHTH_GntR"/>
    <property type="match status" value="1"/>
</dbReference>
<comment type="similarity">
    <text evidence="1">In the C-terminal section; belongs to the class-I pyridoxal-phosphate-dependent aminotransferase family.</text>
</comment>
<feature type="domain" description="HTH gntR-type" evidence="6">
    <location>
        <begin position="17"/>
        <end position="85"/>
    </location>
</feature>
<dbReference type="InterPro" id="IPR015424">
    <property type="entry name" value="PyrdxlP-dep_Trfase"/>
</dbReference>
<dbReference type="GO" id="GO:0003677">
    <property type="term" value="F:DNA binding"/>
    <property type="evidence" value="ECO:0007669"/>
    <property type="project" value="UniProtKB-KW"/>
</dbReference>
<dbReference type="Proteomes" id="UP000239494">
    <property type="component" value="Unassembled WGS sequence"/>
</dbReference>
<keyword evidence="5" id="KW-0804">Transcription</keyword>
<dbReference type="PANTHER" id="PTHR46577">
    <property type="entry name" value="HTH-TYPE TRANSCRIPTIONAL REGULATORY PROTEIN GABR"/>
    <property type="match status" value="1"/>
</dbReference>
<accession>A0A2T0TLX9</accession>
<reference evidence="7 8" key="1">
    <citation type="submission" date="2018-03" db="EMBL/GenBank/DDBJ databases">
        <title>Genomic Encyclopedia of Archaeal and Bacterial Type Strains, Phase II (KMG-II): from individual species to whole genera.</title>
        <authorList>
            <person name="Goeker M."/>
        </authorList>
    </citation>
    <scope>NUCLEOTIDE SEQUENCE [LARGE SCALE GENOMIC DNA]</scope>
    <source>
        <strain evidence="7 8">DSM 44720</strain>
    </source>
</reference>
<keyword evidence="8" id="KW-1185">Reference proteome</keyword>
<dbReference type="CDD" id="cd00609">
    <property type="entry name" value="AAT_like"/>
    <property type="match status" value="1"/>
</dbReference>
<keyword evidence="4" id="KW-0238">DNA-binding</keyword>
<dbReference type="OrthoDB" id="5415143at2"/>
<dbReference type="Gene3D" id="1.10.10.10">
    <property type="entry name" value="Winged helix-like DNA-binding domain superfamily/Winged helix DNA-binding domain"/>
    <property type="match status" value="1"/>
</dbReference>
<dbReference type="RefSeq" id="WP_106185696.1">
    <property type="nucleotide sequence ID" value="NZ_PVTF01000001.1"/>
</dbReference>
<dbReference type="EMBL" id="PVTF01000001">
    <property type="protein sequence ID" value="PRY46724.1"/>
    <property type="molecule type" value="Genomic_DNA"/>
</dbReference>
<dbReference type="GO" id="GO:0003700">
    <property type="term" value="F:DNA-binding transcription factor activity"/>
    <property type="evidence" value="ECO:0007669"/>
    <property type="project" value="InterPro"/>
</dbReference>
<evidence type="ECO:0000256" key="3">
    <source>
        <dbReference type="ARBA" id="ARBA00023015"/>
    </source>
</evidence>
<dbReference type="InterPro" id="IPR036388">
    <property type="entry name" value="WH-like_DNA-bd_sf"/>
</dbReference>
<dbReference type="SUPFAM" id="SSF53383">
    <property type="entry name" value="PLP-dependent transferases"/>
    <property type="match status" value="1"/>
</dbReference>
<sequence>MTADWSTYRELLLPAVSGRRRAVETELRRAVRDGRLTTGTRLPSSRDLAEQLGVARGTVTAAYAQLVGEGYLTAKRGSGTTVTAAGTWPSDSRPEPDPTPHWRYDLRPGLPALNAFPRAEWVAAYRAGLAGLSDEELGYPHAAGFPPLRAELADYLGRVRAAVTEPEAVVVTNGSAEGLSLLCRVLRAQGHRSIAVEEPSHFGAAEMLASHGLRVVGVPVDDHGIRVDALSTTDCRVVLVTAAHQFPLGVVLHPERRHALIAWARACDGIVIEDDYDAEHRYDRPAVGAVQALDPSRVVHQGSTSKVLAPALRLGWLVLPESLREPVVERKRHDDLGTETLRQAAFAQLLRGGGYDRHLRRTRALYRKRRDALIDALAREQPSWEPIGVAAGLHVVVRLPPGTDDLALQRKYAARGVNAVALAHYVRTPLWPGLVLGYASLSPDRLREAVRELR</sequence>
<organism evidence="7 8">
    <name type="scientific">Umezawaea tangerina</name>
    <dbReference type="NCBI Taxonomy" id="84725"/>
    <lineage>
        <taxon>Bacteria</taxon>
        <taxon>Bacillati</taxon>
        <taxon>Actinomycetota</taxon>
        <taxon>Actinomycetes</taxon>
        <taxon>Pseudonocardiales</taxon>
        <taxon>Pseudonocardiaceae</taxon>
        <taxon>Umezawaea</taxon>
    </lineage>
</organism>
<evidence type="ECO:0000256" key="1">
    <source>
        <dbReference type="ARBA" id="ARBA00005384"/>
    </source>
</evidence>
<evidence type="ECO:0000256" key="5">
    <source>
        <dbReference type="ARBA" id="ARBA00023163"/>
    </source>
</evidence>
<dbReference type="SUPFAM" id="SSF46785">
    <property type="entry name" value="Winged helix' DNA-binding domain"/>
    <property type="match status" value="1"/>
</dbReference>
<proteinExistence type="inferred from homology"/>
<dbReference type="AlphaFoldDB" id="A0A2T0TLX9"/>
<dbReference type="PROSITE" id="PS50949">
    <property type="entry name" value="HTH_GNTR"/>
    <property type="match status" value="1"/>
</dbReference>
<dbReference type="Pfam" id="PF00155">
    <property type="entry name" value="Aminotran_1_2"/>
    <property type="match status" value="1"/>
</dbReference>
<keyword evidence="2" id="KW-0663">Pyridoxal phosphate</keyword>
<keyword evidence="3" id="KW-0805">Transcription regulation</keyword>
<dbReference type="InterPro" id="IPR004839">
    <property type="entry name" value="Aminotransferase_I/II_large"/>
</dbReference>
<evidence type="ECO:0000259" key="6">
    <source>
        <dbReference type="PROSITE" id="PS50949"/>
    </source>
</evidence>
<protein>
    <submittedName>
        <fullName evidence="7">GntR family transcriptional regulator</fullName>
    </submittedName>
</protein>
<gene>
    <name evidence="7" type="ORF">CLV43_1011004</name>
</gene>
<evidence type="ECO:0000256" key="4">
    <source>
        <dbReference type="ARBA" id="ARBA00023125"/>
    </source>
</evidence>
<dbReference type="SMART" id="SM00345">
    <property type="entry name" value="HTH_GNTR"/>
    <property type="match status" value="1"/>
</dbReference>
<dbReference type="Gene3D" id="3.40.640.10">
    <property type="entry name" value="Type I PLP-dependent aspartate aminotransferase-like (Major domain)"/>
    <property type="match status" value="1"/>
</dbReference>
<dbReference type="Pfam" id="PF00392">
    <property type="entry name" value="GntR"/>
    <property type="match status" value="1"/>
</dbReference>
<evidence type="ECO:0000313" key="7">
    <source>
        <dbReference type="EMBL" id="PRY46724.1"/>
    </source>
</evidence>
<name>A0A2T0TLX9_9PSEU</name>
<dbReference type="InterPro" id="IPR051446">
    <property type="entry name" value="HTH_trans_reg/aminotransferase"/>
</dbReference>
<evidence type="ECO:0000313" key="8">
    <source>
        <dbReference type="Proteomes" id="UP000239494"/>
    </source>
</evidence>
<dbReference type="InterPro" id="IPR015421">
    <property type="entry name" value="PyrdxlP-dep_Trfase_major"/>
</dbReference>
<dbReference type="PRINTS" id="PR00035">
    <property type="entry name" value="HTHGNTR"/>
</dbReference>
<dbReference type="InterPro" id="IPR036390">
    <property type="entry name" value="WH_DNA-bd_sf"/>
</dbReference>
<comment type="caution">
    <text evidence="7">The sequence shown here is derived from an EMBL/GenBank/DDBJ whole genome shotgun (WGS) entry which is preliminary data.</text>
</comment>